<organism evidence="16 17">
    <name type="scientific">Candidatus Kapaibacterium thiocyanatum</name>
    <dbReference type="NCBI Taxonomy" id="1895771"/>
    <lineage>
        <taxon>Bacteria</taxon>
        <taxon>Pseudomonadati</taxon>
        <taxon>Candidatus Kapaibacteriota</taxon>
        <taxon>Candidatus Kapaibacteriia</taxon>
        <taxon>Candidatus Kapaibacteriales</taxon>
        <taxon>Candidatus Kapaibacteriaceae</taxon>
        <taxon>Candidatus Kapaibacterium</taxon>
    </lineage>
</organism>
<evidence type="ECO:0000256" key="2">
    <source>
        <dbReference type="ARBA" id="ARBA00001947"/>
    </source>
</evidence>
<dbReference type="NCBIfam" id="TIGR04183">
    <property type="entry name" value="Por_Secre_tail"/>
    <property type="match status" value="1"/>
</dbReference>
<dbReference type="GO" id="GO:0070006">
    <property type="term" value="F:metalloaminopeptidase activity"/>
    <property type="evidence" value="ECO:0007669"/>
    <property type="project" value="TreeGrafter"/>
</dbReference>
<dbReference type="CDD" id="cd09603">
    <property type="entry name" value="M1_APN_like"/>
    <property type="match status" value="1"/>
</dbReference>
<accession>A0A1M3KYZ5</accession>
<dbReference type="InterPro" id="IPR042097">
    <property type="entry name" value="Aminopeptidase_N-like_N_sf"/>
</dbReference>
<feature type="domain" description="Peptidase M1 membrane alanine aminopeptidase" evidence="13">
    <location>
        <begin position="278"/>
        <end position="463"/>
    </location>
</feature>
<feature type="signal peptide" evidence="12">
    <location>
        <begin position="1"/>
        <end position="23"/>
    </location>
</feature>
<evidence type="ECO:0000259" key="15">
    <source>
        <dbReference type="Pfam" id="PF18962"/>
    </source>
</evidence>
<reference evidence="16 17" key="1">
    <citation type="submission" date="2016-09" db="EMBL/GenBank/DDBJ databases">
        <title>Genome-resolved meta-omics ties microbial dynamics to process performance in biotechnology for thiocyanate degradation.</title>
        <authorList>
            <person name="Kantor R.S."/>
            <person name="Huddy R.J."/>
            <person name="Iyer R."/>
            <person name="Thomas B.C."/>
            <person name="Brown C.T."/>
            <person name="Anantharaman K."/>
            <person name="Tringe S."/>
            <person name="Hettich R.L."/>
            <person name="Harrison S.T."/>
            <person name="Banfield J.F."/>
        </authorList>
    </citation>
    <scope>NUCLEOTIDE SEQUENCE [LARGE SCALE GENOMIC DNA]</scope>
    <source>
        <strain evidence="16">59-99</strain>
    </source>
</reference>
<evidence type="ECO:0000256" key="3">
    <source>
        <dbReference type="ARBA" id="ARBA00010136"/>
    </source>
</evidence>
<keyword evidence="10" id="KW-0862">Zinc</keyword>
<feature type="domain" description="Secretion system C-terminal sorting" evidence="15">
    <location>
        <begin position="580"/>
        <end position="646"/>
    </location>
</feature>
<sequence length="656" mass="72909">MRPSPVSLALRILLLIMASMGTAAQPISTPTGYRQQPFDVISYTLDATIAEPSTRMIRATVVIRVAWTVAATDASFPVHLRDLTIDSARLDGTRLQVVDEGQPADATYHHRIVLNRTTAPGDTLDIVVDYSGTMTAEPGTSPWGGVHYQDNVLYAMGVGFSANYVSTTQHWLACYDHPSDKATFDATFRVPRSMVAASVGRHTDVDSSGPLSVWHWKEDHPAATYLLTFAVGPFAKLDLGTVDDIPQVAYVLRRDTMRSKVSYGLVPRMTATFARRFVPYPFDKVGYVNTQLGAMEHQTLISFPVVIAQRQDTVNSTAAHELAHQWFGDYVSPQDFRHAWLTESFATFCEALWSEELSGRDEYLRVMEDKARQYIRTIAPGEGIFPLYDFPRQAPSSNYPQTIYQKGAVVVGMLRAILGDSIFFDGMRTYLRRHAYGNATSDDMRNVLEEVSGRDLSEYWNDWILGMGWPRITTTLIQETDRWRVRVSHIATDALWPDFHTLPLNVTYRNCLDPNAGADCTVDTVFTMDRDIEFFVQDPSTLRINSGTKCRSLVEVATVTSIGMEERGGTASHDTMTLAPNPVHDDIVVRRSTTKPASAAVIEIVDMNGRIVQSTTIGAGQERTRLTTTGLPAGSYIVRMSVDGKAVLSAPFTRSF</sequence>
<dbReference type="GO" id="GO:0016020">
    <property type="term" value="C:membrane"/>
    <property type="evidence" value="ECO:0007669"/>
    <property type="project" value="TreeGrafter"/>
</dbReference>
<proteinExistence type="inferred from homology"/>
<evidence type="ECO:0000256" key="1">
    <source>
        <dbReference type="ARBA" id="ARBA00000098"/>
    </source>
</evidence>
<name>A0A1M3KYZ5_9BACT</name>
<evidence type="ECO:0000256" key="5">
    <source>
        <dbReference type="ARBA" id="ARBA00015611"/>
    </source>
</evidence>
<comment type="similarity">
    <text evidence="3">Belongs to the peptidase M1 family.</text>
</comment>
<dbReference type="Pfam" id="PF17900">
    <property type="entry name" value="Peptidase_M1_N"/>
    <property type="match status" value="1"/>
</dbReference>
<gene>
    <name evidence="16" type="ORF">BGO89_07000</name>
</gene>
<evidence type="ECO:0000259" key="13">
    <source>
        <dbReference type="Pfam" id="PF01433"/>
    </source>
</evidence>
<dbReference type="GO" id="GO:0005737">
    <property type="term" value="C:cytoplasm"/>
    <property type="evidence" value="ECO:0007669"/>
    <property type="project" value="TreeGrafter"/>
</dbReference>
<dbReference type="Gene3D" id="2.60.40.1730">
    <property type="entry name" value="tricorn interacting facor f3 domain"/>
    <property type="match status" value="1"/>
</dbReference>
<dbReference type="Pfam" id="PF18962">
    <property type="entry name" value="Por_Secre_tail"/>
    <property type="match status" value="1"/>
</dbReference>
<keyword evidence="11" id="KW-0482">Metalloprotease</keyword>
<dbReference type="GO" id="GO:0008270">
    <property type="term" value="F:zinc ion binding"/>
    <property type="evidence" value="ECO:0007669"/>
    <property type="project" value="InterPro"/>
</dbReference>
<evidence type="ECO:0000256" key="6">
    <source>
        <dbReference type="ARBA" id="ARBA00022438"/>
    </source>
</evidence>
<dbReference type="STRING" id="1895771.BGO89_07000"/>
<comment type="cofactor">
    <cofactor evidence="2">
        <name>Zn(2+)</name>
        <dbReference type="ChEBI" id="CHEBI:29105"/>
    </cofactor>
</comment>
<dbReference type="PANTHER" id="PTHR11533:SF174">
    <property type="entry name" value="PUROMYCIN-SENSITIVE AMINOPEPTIDASE-RELATED"/>
    <property type="match status" value="1"/>
</dbReference>
<dbReference type="Pfam" id="PF01433">
    <property type="entry name" value="Peptidase_M1"/>
    <property type="match status" value="1"/>
</dbReference>
<evidence type="ECO:0000256" key="10">
    <source>
        <dbReference type="ARBA" id="ARBA00022833"/>
    </source>
</evidence>
<dbReference type="InterPro" id="IPR014782">
    <property type="entry name" value="Peptidase_M1_dom"/>
</dbReference>
<dbReference type="InterPro" id="IPR045357">
    <property type="entry name" value="Aminopeptidase_N-like_N"/>
</dbReference>
<dbReference type="EC" id="3.4.11.2" evidence="4"/>
<evidence type="ECO:0000256" key="12">
    <source>
        <dbReference type="SAM" id="SignalP"/>
    </source>
</evidence>
<keyword evidence="6" id="KW-0031">Aminopeptidase</keyword>
<dbReference type="SUPFAM" id="SSF55486">
    <property type="entry name" value="Metalloproteases ('zincins'), catalytic domain"/>
    <property type="match status" value="1"/>
</dbReference>
<dbReference type="InterPro" id="IPR026444">
    <property type="entry name" value="Secre_tail"/>
</dbReference>
<dbReference type="GO" id="GO:0005615">
    <property type="term" value="C:extracellular space"/>
    <property type="evidence" value="ECO:0007669"/>
    <property type="project" value="TreeGrafter"/>
</dbReference>
<keyword evidence="7" id="KW-0645">Protease</keyword>
<dbReference type="GO" id="GO:0043171">
    <property type="term" value="P:peptide catabolic process"/>
    <property type="evidence" value="ECO:0007669"/>
    <property type="project" value="TreeGrafter"/>
</dbReference>
<dbReference type="GO" id="GO:0016285">
    <property type="term" value="F:alanyl aminopeptidase activity"/>
    <property type="evidence" value="ECO:0007669"/>
    <property type="project" value="UniProtKB-EC"/>
</dbReference>
<evidence type="ECO:0000256" key="9">
    <source>
        <dbReference type="ARBA" id="ARBA00022801"/>
    </source>
</evidence>
<dbReference type="EMBL" id="MKVH01000021">
    <property type="protein sequence ID" value="OJX57713.1"/>
    <property type="molecule type" value="Genomic_DNA"/>
</dbReference>
<dbReference type="Proteomes" id="UP000184233">
    <property type="component" value="Unassembled WGS sequence"/>
</dbReference>
<feature type="chain" id="PRO_5012160239" description="Aminopeptidase N" evidence="12">
    <location>
        <begin position="24"/>
        <end position="656"/>
    </location>
</feature>
<evidence type="ECO:0000256" key="7">
    <source>
        <dbReference type="ARBA" id="ARBA00022670"/>
    </source>
</evidence>
<keyword evidence="12" id="KW-0732">Signal</keyword>
<evidence type="ECO:0000256" key="4">
    <source>
        <dbReference type="ARBA" id="ARBA00012564"/>
    </source>
</evidence>
<protein>
    <recommendedName>
        <fullName evidence="5">Aminopeptidase N</fullName>
        <ecNumber evidence="4">3.4.11.2</ecNumber>
    </recommendedName>
</protein>
<dbReference type="InterPro" id="IPR027268">
    <property type="entry name" value="Peptidase_M4/M1_CTD_sf"/>
</dbReference>
<dbReference type="SUPFAM" id="SSF63737">
    <property type="entry name" value="Leukotriene A4 hydrolase N-terminal domain"/>
    <property type="match status" value="1"/>
</dbReference>
<dbReference type="InterPro" id="IPR001930">
    <property type="entry name" value="Peptidase_M1"/>
</dbReference>
<dbReference type="GO" id="GO:0006508">
    <property type="term" value="P:proteolysis"/>
    <property type="evidence" value="ECO:0007669"/>
    <property type="project" value="UniProtKB-KW"/>
</dbReference>
<evidence type="ECO:0000256" key="11">
    <source>
        <dbReference type="ARBA" id="ARBA00023049"/>
    </source>
</evidence>
<dbReference type="InterPro" id="IPR050344">
    <property type="entry name" value="Peptidase_M1_aminopeptidases"/>
</dbReference>
<evidence type="ECO:0000259" key="14">
    <source>
        <dbReference type="Pfam" id="PF17900"/>
    </source>
</evidence>
<dbReference type="Gene3D" id="1.10.390.10">
    <property type="entry name" value="Neutral Protease Domain 2"/>
    <property type="match status" value="1"/>
</dbReference>
<dbReference type="PANTHER" id="PTHR11533">
    <property type="entry name" value="PROTEASE M1 ZINC METALLOPROTEASE"/>
    <property type="match status" value="1"/>
</dbReference>
<comment type="catalytic activity">
    <reaction evidence="1">
        <text>Release of an N-terminal amino acid, Xaa-|-Yaa- from a peptide, amide or arylamide. Xaa is preferably Ala, but may be most amino acids including Pro (slow action). When a terminal hydrophobic residue is followed by a prolyl residue, the two may be released as an intact Xaa-Pro dipeptide.</text>
        <dbReference type="EC" id="3.4.11.2"/>
    </reaction>
</comment>
<dbReference type="PRINTS" id="PR00756">
    <property type="entry name" value="ALADIPTASE"/>
</dbReference>
<keyword evidence="8" id="KW-0479">Metal-binding</keyword>
<dbReference type="GO" id="GO:0042277">
    <property type="term" value="F:peptide binding"/>
    <property type="evidence" value="ECO:0007669"/>
    <property type="project" value="TreeGrafter"/>
</dbReference>
<keyword evidence="9" id="KW-0378">Hydrolase</keyword>
<dbReference type="AlphaFoldDB" id="A0A1M3KYZ5"/>
<evidence type="ECO:0000313" key="16">
    <source>
        <dbReference type="EMBL" id="OJX57713.1"/>
    </source>
</evidence>
<comment type="caution">
    <text evidence="16">The sequence shown here is derived from an EMBL/GenBank/DDBJ whole genome shotgun (WGS) entry which is preliminary data.</text>
</comment>
<feature type="domain" description="Aminopeptidase N-like N-terminal" evidence="14">
    <location>
        <begin position="43"/>
        <end position="226"/>
    </location>
</feature>
<evidence type="ECO:0000313" key="17">
    <source>
        <dbReference type="Proteomes" id="UP000184233"/>
    </source>
</evidence>
<evidence type="ECO:0000256" key="8">
    <source>
        <dbReference type="ARBA" id="ARBA00022723"/>
    </source>
</evidence>